<protein>
    <recommendedName>
        <fullName evidence="3">Retrovirus-related Pol polyprotein from transposon TNT 1-94</fullName>
    </recommendedName>
</protein>
<reference evidence="1 2" key="1">
    <citation type="journal article" date="2021" name="Nat. Plants">
        <title>The Taxus genome provides insights into paclitaxel biosynthesis.</title>
        <authorList>
            <person name="Xiong X."/>
            <person name="Gou J."/>
            <person name="Liao Q."/>
            <person name="Li Y."/>
            <person name="Zhou Q."/>
            <person name="Bi G."/>
            <person name="Li C."/>
            <person name="Du R."/>
            <person name="Wang X."/>
            <person name="Sun T."/>
            <person name="Guo L."/>
            <person name="Liang H."/>
            <person name="Lu P."/>
            <person name="Wu Y."/>
            <person name="Zhang Z."/>
            <person name="Ro D.K."/>
            <person name="Shang Y."/>
            <person name="Huang S."/>
            <person name="Yan J."/>
        </authorList>
    </citation>
    <scope>NUCLEOTIDE SEQUENCE [LARGE SCALE GENOMIC DNA]</scope>
    <source>
        <strain evidence="1">Ta-2019</strain>
    </source>
</reference>
<evidence type="ECO:0000313" key="1">
    <source>
        <dbReference type="EMBL" id="KAH9300486.1"/>
    </source>
</evidence>
<dbReference type="EMBL" id="JAHRHJ020000009">
    <property type="protein sequence ID" value="KAH9300486.1"/>
    <property type="molecule type" value="Genomic_DNA"/>
</dbReference>
<dbReference type="PANTHER" id="PTHR11439">
    <property type="entry name" value="GAG-POL-RELATED RETROTRANSPOSON"/>
    <property type="match status" value="1"/>
</dbReference>
<evidence type="ECO:0000313" key="2">
    <source>
        <dbReference type="Proteomes" id="UP000824469"/>
    </source>
</evidence>
<dbReference type="AlphaFoldDB" id="A0AA38CFX0"/>
<sequence length="146" mass="16709">MAGDADNRRSTTGYVYTVGGIVVSWISQLQKLVALSTTEAEYVAAIEASKEMIWLQKLLEELGHNQEEGNLYSDSQSVIRLGKNSDFHSRMKHIQLRYHFIRTTFKEEKLKLEKIHTSQNPTNMMTKVVTREKLKLCSALVGLHRN</sequence>
<dbReference type="PANTHER" id="PTHR11439:SF467">
    <property type="entry name" value="INTEGRASE CATALYTIC DOMAIN-CONTAINING PROTEIN"/>
    <property type="match status" value="1"/>
</dbReference>
<gene>
    <name evidence="1" type="ORF">KI387_012069</name>
</gene>
<comment type="caution">
    <text evidence="1">The sequence shown here is derived from an EMBL/GenBank/DDBJ whole genome shotgun (WGS) entry which is preliminary data.</text>
</comment>
<organism evidence="1 2">
    <name type="scientific">Taxus chinensis</name>
    <name type="common">Chinese yew</name>
    <name type="synonym">Taxus wallichiana var. chinensis</name>
    <dbReference type="NCBI Taxonomy" id="29808"/>
    <lineage>
        <taxon>Eukaryota</taxon>
        <taxon>Viridiplantae</taxon>
        <taxon>Streptophyta</taxon>
        <taxon>Embryophyta</taxon>
        <taxon>Tracheophyta</taxon>
        <taxon>Spermatophyta</taxon>
        <taxon>Pinopsida</taxon>
        <taxon>Pinidae</taxon>
        <taxon>Conifers II</taxon>
        <taxon>Cupressales</taxon>
        <taxon>Taxaceae</taxon>
        <taxon>Taxus</taxon>
    </lineage>
</organism>
<dbReference type="Proteomes" id="UP000824469">
    <property type="component" value="Unassembled WGS sequence"/>
</dbReference>
<dbReference type="OMA" id="CQEIWIS"/>
<keyword evidence="2" id="KW-1185">Reference proteome</keyword>
<evidence type="ECO:0008006" key="3">
    <source>
        <dbReference type="Google" id="ProtNLM"/>
    </source>
</evidence>
<accession>A0AA38CFX0</accession>
<proteinExistence type="predicted"/>
<dbReference type="CDD" id="cd09272">
    <property type="entry name" value="RNase_HI_RT_Ty1"/>
    <property type="match status" value="1"/>
</dbReference>
<name>A0AA38CFX0_TAXCH</name>